<gene>
    <name evidence="13" type="ORF">KFL_004020100</name>
</gene>
<dbReference type="PROSITE" id="PS50109">
    <property type="entry name" value="HIS_KIN"/>
    <property type="match status" value="1"/>
</dbReference>
<feature type="compositionally biased region" description="Low complexity" evidence="10">
    <location>
        <begin position="130"/>
        <end position="149"/>
    </location>
</feature>
<dbReference type="SUPFAM" id="SSF52172">
    <property type="entry name" value="CheY-like"/>
    <property type="match status" value="1"/>
</dbReference>
<evidence type="ECO:0000256" key="10">
    <source>
        <dbReference type="SAM" id="MobiDB-lite"/>
    </source>
</evidence>
<accession>A0A1Y1IAY0</accession>
<reference evidence="13 14" key="1">
    <citation type="journal article" date="2014" name="Nat. Commun.">
        <title>Klebsormidium flaccidum genome reveals primary factors for plant terrestrial adaptation.</title>
        <authorList>
            <person name="Hori K."/>
            <person name="Maruyama F."/>
            <person name="Fujisawa T."/>
            <person name="Togashi T."/>
            <person name="Yamamoto N."/>
            <person name="Seo M."/>
            <person name="Sato S."/>
            <person name="Yamada T."/>
            <person name="Mori H."/>
            <person name="Tajima N."/>
            <person name="Moriyama T."/>
            <person name="Ikeuchi M."/>
            <person name="Watanabe M."/>
            <person name="Wada H."/>
            <person name="Kobayashi K."/>
            <person name="Saito M."/>
            <person name="Masuda T."/>
            <person name="Sasaki-Sekimoto Y."/>
            <person name="Mashiguchi K."/>
            <person name="Awai K."/>
            <person name="Shimojima M."/>
            <person name="Masuda S."/>
            <person name="Iwai M."/>
            <person name="Nobusawa T."/>
            <person name="Narise T."/>
            <person name="Kondo S."/>
            <person name="Saito H."/>
            <person name="Sato R."/>
            <person name="Murakawa M."/>
            <person name="Ihara Y."/>
            <person name="Oshima-Yamada Y."/>
            <person name="Ohtaka K."/>
            <person name="Satoh M."/>
            <person name="Sonobe K."/>
            <person name="Ishii M."/>
            <person name="Ohtani R."/>
            <person name="Kanamori-Sato M."/>
            <person name="Honoki R."/>
            <person name="Miyazaki D."/>
            <person name="Mochizuki H."/>
            <person name="Umetsu J."/>
            <person name="Higashi K."/>
            <person name="Shibata D."/>
            <person name="Kamiya Y."/>
            <person name="Sato N."/>
            <person name="Nakamura Y."/>
            <person name="Tabata S."/>
            <person name="Ida S."/>
            <person name="Kurokawa K."/>
            <person name="Ohta H."/>
        </authorList>
    </citation>
    <scope>NUCLEOTIDE SEQUENCE [LARGE SCALE GENOMIC DNA]</scope>
    <source>
        <strain evidence="13 14">NIES-2285</strain>
    </source>
</reference>
<dbReference type="EMBL" id="DF237351">
    <property type="protein sequence ID" value="GAQ88124.1"/>
    <property type="molecule type" value="Genomic_DNA"/>
</dbReference>
<dbReference type="InterPro" id="IPR036890">
    <property type="entry name" value="HATPase_C_sf"/>
</dbReference>
<dbReference type="CDD" id="cd16922">
    <property type="entry name" value="HATPase_EvgS-ArcB-TorS-like"/>
    <property type="match status" value="1"/>
</dbReference>
<feature type="region of interest" description="Disordered" evidence="10">
    <location>
        <begin position="868"/>
        <end position="1060"/>
    </location>
</feature>
<feature type="compositionally biased region" description="Pro residues" evidence="10">
    <location>
        <begin position="784"/>
        <end position="798"/>
    </location>
</feature>
<dbReference type="CDD" id="cd00082">
    <property type="entry name" value="HisKA"/>
    <property type="match status" value="1"/>
</dbReference>
<evidence type="ECO:0000256" key="3">
    <source>
        <dbReference type="ARBA" id="ARBA00022553"/>
    </source>
</evidence>
<evidence type="ECO:0000256" key="5">
    <source>
        <dbReference type="ARBA" id="ARBA00022741"/>
    </source>
</evidence>
<dbReference type="CDD" id="cd17546">
    <property type="entry name" value="REC_hyHK_CKI1_RcsC-like"/>
    <property type="match status" value="1"/>
</dbReference>
<dbReference type="GO" id="GO:0005886">
    <property type="term" value="C:plasma membrane"/>
    <property type="evidence" value="ECO:0000318"/>
    <property type="project" value="GO_Central"/>
</dbReference>
<feature type="region of interest" description="Disordered" evidence="10">
    <location>
        <begin position="51"/>
        <end position="75"/>
    </location>
</feature>
<feature type="compositionally biased region" description="Pro residues" evidence="10">
    <location>
        <begin position="212"/>
        <end position="221"/>
    </location>
</feature>
<dbReference type="SMART" id="SM00387">
    <property type="entry name" value="HATPase_c"/>
    <property type="match status" value="1"/>
</dbReference>
<keyword evidence="4" id="KW-0808">Transferase</keyword>
<evidence type="ECO:0000313" key="13">
    <source>
        <dbReference type="EMBL" id="GAQ88124.1"/>
    </source>
</evidence>
<dbReference type="PROSITE" id="PS50110">
    <property type="entry name" value="RESPONSE_REGULATORY"/>
    <property type="match status" value="1"/>
</dbReference>
<dbReference type="EC" id="2.7.13.3" evidence="2"/>
<keyword evidence="6 13" id="KW-0418">Kinase</keyword>
<comment type="catalytic activity">
    <reaction evidence="1">
        <text>ATP + protein L-histidine = ADP + protein N-phospho-L-histidine.</text>
        <dbReference type="EC" id="2.7.13.3"/>
    </reaction>
</comment>
<evidence type="ECO:0000313" key="14">
    <source>
        <dbReference type="Proteomes" id="UP000054558"/>
    </source>
</evidence>
<proteinExistence type="predicted"/>
<evidence type="ECO:0000256" key="8">
    <source>
        <dbReference type="ARBA" id="ARBA00023012"/>
    </source>
</evidence>
<dbReference type="Pfam" id="PF00512">
    <property type="entry name" value="HisKA"/>
    <property type="match status" value="1"/>
</dbReference>
<feature type="region of interest" description="Disordered" evidence="10">
    <location>
        <begin position="746"/>
        <end position="852"/>
    </location>
</feature>
<evidence type="ECO:0000256" key="9">
    <source>
        <dbReference type="PROSITE-ProRule" id="PRU00169"/>
    </source>
</evidence>
<feature type="compositionally biased region" description="Polar residues" evidence="10">
    <location>
        <begin position="808"/>
        <end position="817"/>
    </location>
</feature>
<evidence type="ECO:0000256" key="2">
    <source>
        <dbReference type="ARBA" id="ARBA00012438"/>
    </source>
</evidence>
<keyword evidence="14" id="KW-1185">Reference proteome</keyword>
<dbReference type="GO" id="GO:0000155">
    <property type="term" value="F:phosphorelay sensor kinase activity"/>
    <property type="evidence" value="ECO:0000318"/>
    <property type="project" value="GO_Central"/>
</dbReference>
<dbReference type="InterPro" id="IPR005467">
    <property type="entry name" value="His_kinase_dom"/>
</dbReference>
<dbReference type="GO" id="GO:0005524">
    <property type="term" value="F:ATP binding"/>
    <property type="evidence" value="ECO:0007669"/>
    <property type="project" value="UniProtKB-KW"/>
</dbReference>
<dbReference type="GO" id="GO:0000160">
    <property type="term" value="P:phosphorelay signal transduction system"/>
    <property type="evidence" value="ECO:0000318"/>
    <property type="project" value="GO_Central"/>
</dbReference>
<feature type="domain" description="Histidine kinase" evidence="11">
    <location>
        <begin position="608"/>
        <end position="1145"/>
    </location>
</feature>
<dbReference type="Gene3D" id="3.40.50.2300">
    <property type="match status" value="1"/>
</dbReference>
<dbReference type="GO" id="GO:0009927">
    <property type="term" value="F:histidine phosphotransfer kinase activity"/>
    <property type="evidence" value="ECO:0000318"/>
    <property type="project" value="GO_Central"/>
</dbReference>
<name>A0A1Y1IAY0_KLENI</name>
<evidence type="ECO:0000256" key="6">
    <source>
        <dbReference type="ARBA" id="ARBA00022777"/>
    </source>
</evidence>
<feature type="compositionally biased region" description="Polar residues" evidence="10">
    <location>
        <begin position="763"/>
        <end position="773"/>
    </location>
</feature>
<protein>
    <recommendedName>
        <fullName evidence="2">histidine kinase</fullName>
        <ecNumber evidence="2">2.7.13.3</ecNumber>
    </recommendedName>
</protein>
<dbReference type="InterPro" id="IPR036097">
    <property type="entry name" value="HisK_dim/P_sf"/>
</dbReference>
<dbReference type="SMART" id="SM00388">
    <property type="entry name" value="HisKA"/>
    <property type="match status" value="1"/>
</dbReference>
<dbReference type="InterPro" id="IPR011006">
    <property type="entry name" value="CheY-like_superfamily"/>
</dbReference>
<dbReference type="Gene3D" id="3.30.565.10">
    <property type="entry name" value="Histidine kinase-like ATPase, C-terminal domain"/>
    <property type="match status" value="2"/>
</dbReference>
<sequence length="1309" mass="137964">MVSPGPSSRTAELQQECRGVWQIMLAVDASAGVPEGALEAGLRGAENADLLSGGNREASETDQQNIGGAKNLKGGSLLERRPDAVIPQALQPQRSIPGNGFAGAFSPVQGLVLPASSTPPMPAYLLPTSSLQSGLSPPQPFGPQAALPPFLAPSPPSGKPEPADPSWGFKPWGEQMLSRRQGAGDPNAAAPPHSGLGRLEKWEVPIFKPAAFPPSLIPAPPSSRATPPWTFRENPSPPSTSFNSTPRGVSVSGSSTPSTSSAPLSQEFARTTLAPGALPPGAWEGNSGRGGSVGGTPTGRRAALDAGESSDNQMHVPQSVLKIVARALQADLTIAAILQRPTRLAETVLCVPEGLVTVPVRLSKGVLDAATGEVVDTEKLLLPSMLTAALGARPQKLLALQFAATGCEGLCYAMWVRADSVPGNAASIMADTVQALPAFLTSRVQAMSTERLSRRFDAILKRMPQGVVFIDDGLGPCLVNPAAAELLNLPTFGELDPVKVAATMHELAARSDMRAEVYRWFNAVAGNPNEIIESDWVLKNPRQVLRVRSYPVGGASNQLMSLGIESLVPEKQRMTHGRVWLFDDVTAERDARDAIEAADRAKSQFLAMMSHELRTPLTGVLGMLDLLRLTPLSSEQGRYVRAMQGSAESLLTIINDILDFSKIEAGHLTLEQIDFHLGVLVEQVAALFQGKLEEKTLKLTLDLPPWEELPVSGDPVRLRQVFANLVSNAIKFTEVGGISVSIQRVGNAKGSRGVKRDRAGVSRSGTPSPTGSHLCTPRTSLSRRPPPSDIPDRVPTPPSTSHAALPQREQSTSTDCSGKSLRRTPPPPECETLLGGDRAGDGGSDISQRAKLPRAHVLGRRISGLTIEKLEDSTSETTSNPDGQDGPTGRSDGRDGFVTPEEERAASGSGPPRLEGSAAGHARSVLREKSRLSRMSQPETDRRSFSDPGARKAPGPSCSELGRAANGGPGVASEAGGEVVGESAALAKTDEPEAGVSAPEGTEGSSEGFLERGSGLRPVDKARDPGAAREDLVVPGGTGPRRNAASWGDPGISRRASATTLQDHEKRVWLEIRVTDTGIGLTKEQQAKLFSAFIQADATTTRRFGGTGLGLAICKRLVNAMGGEIWITSEVGVGSTFAFTVGLRMAKDAEAVLALEGQARGGRPSTPPLEKVTKASRGCRVLVAEDNPINQMLIRKMLTHYGHEPQIVGNGQLAVDEIRAKPFHYTLILMDLQMPVLDGLGATKAIRALGPPGALPIFALTADVLVGAGEAIEEHQLDGYLTKPINWEKLAGVIEAASEAGPVAVEPAS</sequence>
<evidence type="ECO:0000256" key="1">
    <source>
        <dbReference type="ARBA" id="ARBA00000085"/>
    </source>
</evidence>
<keyword evidence="3 9" id="KW-0597">Phosphoprotein</keyword>
<evidence type="ECO:0000256" key="7">
    <source>
        <dbReference type="ARBA" id="ARBA00022840"/>
    </source>
</evidence>
<dbReference type="PRINTS" id="PR00344">
    <property type="entry name" value="BCTRLSENSOR"/>
</dbReference>
<dbReference type="Proteomes" id="UP000054558">
    <property type="component" value="Unassembled WGS sequence"/>
</dbReference>
<dbReference type="OrthoDB" id="2020913at2759"/>
<feature type="region of interest" description="Disordered" evidence="10">
    <location>
        <begin position="212"/>
        <end position="312"/>
    </location>
</feature>
<dbReference type="SUPFAM" id="SSF47384">
    <property type="entry name" value="Homodimeric domain of signal transducing histidine kinase"/>
    <property type="match status" value="1"/>
</dbReference>
<dbReference type="InterPro" id="IPR004358">
    <property type="entry name" value="Sig_transdc_His_kin-like_C"/>
</dbReference>
<feature type="compositionally biased region" description="Basic and acidic residues" evidence="10">
    <location>
        <begin position="891"/>
        <end position="905"/>
    </location>
</feature>
<feature type="domain" description="Response regulatory" evidence="12">
    <location>
        <begin position="1180"/>
        <end position="1298"/>
    </location>
</feature>
<dbReference type="InterPro" id="IPR001789">
    <property type="entry name" value="Sig_transdc_resp-reg_receiver"/>
</dbReference>
<dbReference type="InterPro" id="IPR003661">
    <property type="entry name" value="HisK_dim/P_dom"/>
</dbReference>
<dbReference type="Pfam" id="PF00072">
    <property type="entry name" value="Response_reg"/>
    <property type="match status" value="1"/>
</dbReference>
<feature type="compositionally biased region" description="Gly residues" evidence="10">
    <location>
        <begin position="287"/>
        <end position="297"/>
    </location>
</feature>
<dbReference type="PANTHER" id="PTHR43047:SF71">
    <property type="entry name" value="HISTIDINE KINASE CONTAINING CHEY-HOMOLOGOUS RECEIVER DOMAIN-RELATED"/>
    <property type="match status" value="1"/>
</dbReference>
<dbReference type="PANTHER" id="PTHR43047">
    <property type="entry name" value="TWO-COMPONENT HISTIDINE PROTEIN KINASE"/>
    <property type="match status" value="1"/>
</dbReference>
<feature type="compositionally biased region" description="Low complexity" evidence="10">
    <location>
        <begin position="971"/>
        <end position="985"/>
    </location>
</feature>
<feature type="compositionally biased region" description="Basic and acidic residues" evidence="10">
    <location>
        <begin position="1018"/>
        <end position="1032"/>
    </location>
</feature>
<organism evidence="13 14">
    <name type="scientific">Klebsormidium nitens</name>
    <name type="common">Green alga</name>
    <name type="synonym">Ulothrix nitens</name>
    <dbReference type="NCBI Taxonomy" id="105231"/>
    <lineage>
        <taxon>Eukaryota</taxon>
        <taxon>Viridiplantae</taxon>
        <taxon>Streptophyta</taxon>
        <taxon>Klebsormidiophyceae</taxon>
        <taxon>Klebsormidiales</taxon>
        <taxon>Klebsormidiaceae</taxon>
        <taxon>Klebsormidium</taxon>
    </lineage>
</organism>
<keyword evidence="8" id="KW-0902">Two-component regulatory system</keyword>
<feature type="compositionally biased region" description="Low complexity" evidence="10">
    <location>
        <begin position="239"/>
        <end position="261"/>
    </location>
</feature>
<feature type="compositionally biased region" description="Pro residues" evidence="10">
    <location>
        <begin position="150"/>
        <end position="159"/>
    </location>
</feature>
<evidence type="ECO:0000256" key="4">
    <source>
        <dbReference type="ARBA" id="ARBA00022679"/>
    </source>
</evidence>
<dbReference type="Gene3D" id="1.10.287.130">
    <property type="match status" value="1"/>
</dbReference>
<feature type="region of interest" description="Disordered" evidence="10">
    <location>
        <begin position="130"/>
        <end position="172"/>
    </location>
</feature>
<dbReference type="SMART" id="SM00448">
    <property type="entry name" value="REC"/>
    <property type="match status" value="1"/>
</dbReference>
<dbReference type="SUPFAM" id="SSF55874">
    <property type="entry name" value="ATPase domain of HSP90 chaperone/DNA topoisomerase II/histidine kinase"/>
    <property type="match status" value="2"/>
</dbReference>
<dbReference type="FunFam" id="1.10.287.130:FF:000002">
    <property type="entry name" value="Two-component osmosensing histidine kinase"/>
    <property type="match status" value="1"/>
</dbReference>
<evidence type="ECO:0000259" key="12">
    <source>
        <dbReference type="PROSITE" id="PS50110"/>
    </source>
</evidence>
<dbReference type="InterPro" id="IPR003594">
    <property type="entry name" value="HATPase_dom"/>
</dbReference>
<dbReference type="STRING" id="105231.A0A1Y1IAY0"/>
<dbReference type="Pfam" id="PF02518">
    <property type="entry name" value="HATPase_c"/>
    <property type="match status" value="1"/>
</dbReference>
<feature type="modified residue" description="4-aspartylphosphate" evidence="9">
    <location>
        <position position="1231"/>
    </location>
</feature>
<keyword evidence="7" id="KW-0067">ATP-binding</keyword>
<evidence type="ECO:0000259" key="11">
    <source>
        <dbReference type="PROSITE" id="PS50109"/>
    </source>
</evidence>
<keyword evidence="5" id="KW-0547">Nucleotide-binding</keyword>